<dbReference type="Proteomes" id="UP000447833">
    <property type="component" value="Unassembled WGS sequence"/>
</dbReference>
<comment type="caution">
    <text evidence="5">The sequence shown here is derived from an EMBL/GenBank/DDBJ whole genome shotgun (WGS) entry which is preliminary data.</text>
</comment>
<dbReference type="InterPro" id="IPR005320">
    <property type="entry name" value="Peptidase_S51"/>
</dbReference>
<evidence type="ECO:0000256" key="2">
    <source>
        <dbReference type="ARBA" id="ARBA00022670"/>
    </source>
</evidence>
<dbReference type="SUPFAM" id="SSF52317">
    <property type="entry name" value="Class I glutamine amidotransferase-like"/>
    <property type="match status" value="1"/>
</dbReference>
<evidence type="ECO:0000256" key="1">
    <source>
        <dbReference type="ARBA" id="ARBA00006534"/>
    </source>
</evidence>
<dbReference type="RefSeq" id="WP_160919448.1">
    <property type="nucleotide sequence ID" value="NZ_WMEY01000003.1"/>
</dbReference>
<dbReference type="GO" id="GO:0008236">
    <property type="term" value="F:serine-type peptidase activity"/>
    <property type="evidence" value="ECO:0007669"/>
    <property type="project" value="UniProtKB-KW"/>
</dbReference>
<proteinExistence type="inferred from homology"/>
<organism evidence="5 6">
    <name type="scientific">Guptibacillus hwajinpoensis</name>
    <dbReference type="NCBI Taxonomy" id="208199"/>
    <lineage>
        <taxon>Bacteria</taxon>
        <taxon>Bacillati</taxon>
        <taxon>Bacillota</taxon>
        <taxon>Bacilli</taxon>
        <taxon>Bacillales</taxon>
        <taxon>Guptibacillaceae</taxon>
        <taxon>Guptibacillus</taxon>
    </lineage>
</organism>
<evidence type="ECO:0008006" key="7">
    <source>
        <dbReference type="Google" id="ProtNLM"/>
    </source>
</evidence>
<dbReference type="GO" id="GO:0006508">
    <property type="term" value="P:proteolysis"/>
    <property type="evidence" value="ECO:0007669"/>
    <property type="project" value="UniProtKB-KW"/>
</dbReference>
<evidence type="ECO:0000256" key="3">
    <source>
        <dbReference type="ARBA" id="ARBA00022801"/>
    </source>
</evidence>
<gene>
    <name evidence="5" type="ORF">GLW07_11570</name>
</gene>
<evidence type="ECO:0000256" key="4">
    <source>
        <dbReference type="ARBA" id="ARBA00022825"/>
    </source>
</evidence>
<dbReference type="EMBL" id="WMEY01000003">
    <property type="protein sequence ID" value="MYL63988.1"/>
    <property type="molecule type" value="Genomic_DNA"/>
</dbReference>
<keyword evidence="4" id="KW-0720">Serine protease</keyword>
<protein>
    <recommendedName>
        <fullName evidence="7">Peptidase S51</fullName>
    </recommendedName>
</protein>
<sequence>MGKLFLYSDQIIESPENQRLDSLLFNGMETGKIKVGYIPSTQDKDKKYFRTKVDYYQNYGISDIMFFDLYAEFTSNNINKLMECDIIHLSAGNPIEFRKAIKHRKMEQVLWDYYHSGGIIVGVSGGAVQLGQSTRLFHLFKGLDCVESSDALKIVNFEFLPHYNRWNNDFKQEVLAYSKRTGTRILCVNDGDGVIVDGENIQMIGDIKVIGGKMKS</sequence>
<reference evidence="5 6" key="1">
    <citation type="submission" date="2019-11" db="EMBL/GenBank/DDBJ databases">
        <title>Genome sequences of 17 halophilic strains isolated from different environments.</title>
        <authorList>
            <person name="Furrow R.E."/>
        </authorList>
    </citation>
    <scope>NUCLEOTIDE SEQUENCE [LARGE SCALE GENOMIC DNA]</scope>
    <source>
        <strain evidence="5 6">22506_14_FS</strain>
    </source>
</reference>
<comment type="similarity">
    <text evidence="1">Belongs to the peptidase S51 family.</text>
</comment>
<dbReference type="AlphaFoldDB" id="A0A845EZQ6"/>
<keyword evidence="2" id="KW-0645">Protease</keyword>
<name>A0A845EZQ6_9BACL</name>
<dbReference type="Gene3D" id="3.40.50.880">
    <property type="match status" value="1"/>
</dbReference>
<keyword evidence="3" id="KW-0378">Hydrolase</keyword>
<dbReference type="Pfam" id="PF03575">
    <property type="entry name" value="Peptidase_S51"/>
    <property type="match status" value="1"/>
</dbReference>
<dbReference type="InterPro" id="IPR029062">
    <property type="entry name" value="Class_I_gatase-like"/>
</dbReference>
<accession>A0A845EZQ6</accession>
<evidence type="ECO:0000313" key="6">
    <source>
        <dbReference type="Proteomes" id="UP000447833"/>
    </source>
</evidence>
<evidence type="ECO:0000313" key="5">
    <source>
        <dbReference type="EMBL" id="MYL63988.1"/>
    </source>
</evidence>